<proteinExistence type="predicted"/>
<evidence type="ECO:0000313" key="3">
    <source>
        <dbReference type="Proteomes" id="UP001296943"/>
    </source>
</evidence>
<evidence type="ECO:0000313" key="2">
    <source>
        <dbReference type="EMBL" id="MBM7573045.1"/>
    </source>
</evidence>
<comment type="caution">
    <text evidence="2">The sequence shown here is derived from an EMBL/GenBank/DDBJ whole genome shotgun (WGS) entry which is preliminary data.</text>
</comment>
<reference evidence="2 3" key="1">
    <citation type="submission" date="2021-01" db="EMBL/GenBank/DDBJ databases">
        <title>Genomic Encyclopedia of Type Strains, Phase IV (KMG-IV): sequencing the most valuable type-strain genomes for metagenomic binning, comparative biology and taxonomic classification.</title>
        <authorList>
            <person name="Goeker M."/>
        </authorList>
    </citation>
    <scope>NUCLEOTIDE SEQUENCE [LARGE SCALE GENOMIC DNA]</scope>
    <source>
        <strain evidence="2 3">DSM 23711</strain>
    </source>
</reference>
<sequence length="121" mass="13587">MKLREVAHSRTGDKGDISNISLIVYDMEDYEMIKQQVTTEKVRDWFTEIVFGEVQRFEIPSLGALNFVMKRALGGGVTRSLSLDMHGKSLGFALLEMEIEFDKERAGNGNGRIAEKTKGNS</sequence>
<dbReference type="PANTHER" id="PTHR47708:SF2">
    <property type="entry name" value="SI:CH73-132F6.5"/>
    <property type="match status" value="1"/>
</dbReference>
<gene>
    <name evidence="2" type="ORF">JOC48_003593</name>
</gene>
<dbReference type="Proteomes" id="UP001296943">
    <property type="component" value="Unassembled WGS sequence"/>
</dbReference>
<dbReference type="PANTHER" id="PTHR47708">
    <property type="match status" value="1"/>
</dbReference>
<dbReference type="InterPro" id="IPR056362">
    <property type="entry name" value="AtuA-like_ferredoxin_dom"/>
</dbReference>
<name>A0ABS2N584_9BACI</name>
<feature type="domain" description="AtuA-like ferredoxin-fold" evidence="1">
    <location>
        <begin position="1"/>
        <end position="100"/>
    </location>
</feature>
<organism evidence="2 3">
    <name type="scientific">Aquibacillus albus</name>
    <dbReference type="NCBI Taxonomy" id="1168171"/>
    <lineage>
        <taxon>Bacteria</taxon>
        <taxon>Bacillati</taxon>
        <taxon>Bacillota</taxon>
        <taxon>Bacilli</taxon>
        <taxon>Bacillales</taxon>
        <taxon>Bacillaceae</taxon>
        <taxon>Aquibacillus</taxon>
    </lineage>
</organism>
<accession>A0ABS2N584</accession>
<keyword evidence="3" id="KW-1185">Reference proteome</keyword>
<dbReference type="Pfam" id="PF23544">
    <property type="entry name" value="AtuA_ferredoxin"/>
    <property type="match status" value="1"/>
</dbReference>
<dbReference type="RefSeq" id="WP_239584457.1">
    <property type="nucleotide sequence ID" value="NZ_JAFBDR010000025.1"/>
</dbReference>
<dbReference type="EMBL" id="JAFBDR010000025">
    <property type="protein sequence ID" value="MBM7573045.1"/>
    <property type="molecule type" value="Genomic_DNA"/>
</dbReference>
<evidence type="ECO:0000259" key="1">
    <source>
        <dbReference type="Pfam" id="PF23544"/>
    </source>
</evidence>
<protein>
    <recommendedName>
        <fullName evidence="1">AtuA-like ferredoxin-fold domain-containing protein</fullName>
    </recommendedName>
</protein>